<feature type="region of interest" description="Disordered" evidence="1">
    <location>
        <begin position="1078"/>
        <end position="1111"/>
    </location>
</feature>
<reference evidence="2 3" key="1">
    <citation type="journal article" date="2021" name="Sci. Rep.">
        <title>Genome sequencing of the multicellular alga Astrephomene provides insights into convergent evolution of germ-soma differentiation.</title>
        <authorList>
            <person name="Yamashita S."/>
            <person name="Yamamoto K."/>
            <person name="Matsuzaki R."/>
            <person name="Suzuki S."/>
            <person name="Yamaguchi H."/>
            <person name="Hirooka S."/>
            <person name="Minakuchi Y."/>
            <person name="Miyagishima S."/>
            <person name="Kawachi M."/>
            <person name="Toyoda A."/>
            <person name="Nozaki H."/>
        </authorList>
    </citation>
    <scope>NUCLEOTIDE SEQUENCE [LARGE SCALE GENOMIC DNA]</scope>
    <source>
        <strain evidence="2 3">NIES-4017</strain>
    </source>
</reference>
<feature type="compositionally biased region" description="Polar residues" evidence="1">
    <location>
        <begin position="304"/>
        <end position="328"/>
    </location>
</feature>
<dbReference type="EMBL" id="BMAR01000032">
    <property type="protein sequence ID" value="GFR49740.1"/>
    <property type="molecule type" value="Genomic_DNA"/>
</dbReference>
<dbReference type="PANTHER" id="PTHR37028">
    <property type="entry name" value="UNNAMED PRODUCT-RELATED"/>
    <property type="match status" value="1"/>
</dbReference>
<gene>
    <name evidence="2" type="ORF">Agub_g11897</name>
</gene>
<feature type="compositionally biased region" description="Polar residues" evidence="1">
    <location>
        <begin position="428"/>
        <end position="454"/>
    </location>
</feature>
<feature type="compositionally biased region" description="Low complexity" evidence="1">
    <location>
        <begin position="243"/>
        <end position="252"/>
    </location>
</feature>
<dbReference type="PANTHER" id="PTHR37028:SF4">
    <property type="entry name" value="ALMS MOTIF DOMAIN-CONTAINING PROTEIN"/>
    <property type="match status" value="1"/>
</dbReference>
<feature type="region of interest" description="Disordered" evidence="1">
    <location>
        <begin position="1039"/>
        <end position="1061"/>
    </location>
</feature>
<accession>A0AAD3DX98</accession>
<feature type="region of interest" description="Disordered" evidence="1">
    <location>
        <begin position="561"/>
        <end position="585"/>
    </location>
</feature>
<feature type="compositionally biased region" description="Low complexity" evidence="1">
    <location>
        <begin position="1080"/>
        <end position="1103"/>
    </location>
</feature>
<feature type="compositionally biased region" description="Low complexity" evidence="1">
    <location>
        <begin position="338"/>
        <end position="408"/>
    </location>
</feature>
<feature type="region of interest" description="Disordered" evidence="1">
    <location>
        <begin position="36"/>
        <end position="189"/>
    </location>
</feature>
<proteinExistence type="predicted"/>
<feature type="region of interest" description="Disordered" evidence="1">
    <location>
        <begin position="639"/>
        <end position="665"/>
    </location>
</feature>
<feature type="region of interest" description="Disordered" evidence="1">
    <location>
        <begin position="744"/>
        <end position="792"/>
    </location>
</feature>
<keyword evidence="3" id="KW-1185">Reference proteome</keyword>
<feature type="region of interest" description="Disordered" evidence="1">
    <location>
        <begin position="283"/>
        <end position="515"/>
    </location>
</feature>
<feature type="region of interest" description="Disordered" evidence="1">
    <location>
        <begin position="243"/>
        <end position="270"/>
    </location>
</feature>
<feature type="compositionally biased region" description="Polar residues" evidence="1">
    <location>
        <begin position="63"/>
        <end position="86"/>
    </location>
</feature>
<feature type="compositionally biased region" description="Low complexity" evidence="1">
    <location>
        <begin position="639"/>
        <end position="663"/>
    </location>
</feature>
<organism evidence="2 3">
    <name type="scientific">Astrephomene gubernaculifera</name>
    <dbReference type="NCBI Taxonomy" id="47775"/>
    <lineage>
        <taxon>Eukaryota</taxon>
        <taxon>Viridiplantae</taxon>
        <taxon>Chlorophyta</taxon>
        <taxon>core chlorophytes</taxon>
        <taxon>Chlorophyceae</taxon>
        <taxon>CS clade</taxon>
        <taxon>Chlamydomonadales</taxon>
        <taxon>Astrephomenaceae</taxon>
        <taxon>Astrephomene</taxon>
    </lineage>
</organism>
<feature type="compositionally biased region" description="Low complexity" evidence="1">
    <location>
        <begin position="283"/>
        <end position="293"/>
    </location>
</feature>
<feature type="compositionally biased region" description="Low complexity" evidence="1">
    <location>
        <begin position="36"/>
        <end position="48"/>
    </location>
</feature>
<name>A0AAD3DX98_9CHLO</name>
<evidence type="ECO:0000313" key="2">
    <source>
        <dbReference type="EMBL" id="GFR49740.1"/>
    </source>
</evidence>
<dbReference type="Proteomes" id="UP001054857">
    <property type="component" value="Unassembled WGS sequence"/>
</dbReference>
<feature type="compositionally biased region" description="Basic and acidic residues" evidence="1">
    <location>
        <begin position="1226"/>
        <end position="1235"/>
    </location>
</feature>
<dbReference type="AlphaFoldDB" id="A0AAD3DX98"/>
<feature type="region of interest" description="Disordered" evidence="1">
    <location>
        <begin position="1"/>
        <end position="21"/>
    </location>
</feature>
<evidence type="ECO:0000313" key="3">
    <source>
        <dbReference type="Proteomes" id="UP001054857"/>
    </source>
</evidence>
<feature type="region of interest" description="Disordered" evidence="1">
    <location>
        <begin position="1127"/>
        <end position="1148"/>
    </location>
</feature>
<evidence type="ECO:0000256" key="1">
    <source>
        <dbReference type="SAM" id="MobiDB-lite"/>
    </source>
</evidence>
<feature type="compositionally biased region" description="Polar residues" evidence="1">
    <location>
        <begin position="142"/>
        <end position="153"/>
    </location>
</feature>
<sequence>MRRQAPAAFGLQPDAAGRGPTYERVQKLLEERRARAQAQLAAQTSQEQGAAYAAPTELGESDYYQQSAHSPRSEQSFAFDRPSTSQGRGGRPAVLEPARRSNSLARQVPDGHDPYRQHAWQPDDQFNMPAEELGVEGDFHAAQSSELQRQASLPYSEHALPQQRPHDVLRRSTQLDTQEEDANTVGADGQPTLAQLEQMLQQTVERLNMEGPEGMRVPSSKDMMFGMADVEGPFDISDLWAMESQPSNSQPSHPHESHSGTDDDPDEGHEVNSYAAAYNQQRLQQSLPSSPVQAGGNDRHRHQQQAVRDSPMRSSMQSRDRLQQQPSVQAGAPQVWNQPHPHAQQPYVQVQQPQHVQTQQPYMQAQRPHPQAQGPHHPAQRPEMLQAQQQQHQMLQAQQQQHQMQQHASAVSRGASMPRGVSPDVLRRQQQQRPVSARMQQQQQPILARHSQQLEQRKDASRVPPLRRTISPTGGHQAQRPRSAFARVSPRFNQPPRTAVESPRRNSGEFTFRPQINPRSREIAERVLPLDRARRIEELSRPRNERVEQRYEQLRQAKEEEELRNCTFQPRTGRPPSTPRMQAGGPVHERLYNVKPAWMLKRDEILREREQAALASCTFQPQCGSRRIPDTTTITTTAAVSRSNSAARRRPNSAAAAASGAGSDSTYVPIHQRVADLLRSRNEKLAKVQVKMELDGGPVTFQPEINARSAQLAAERQRQQPAEVAALPANERLYRLAQEQSCGIRRRTTGEDSSSSYGDVATARDQRQQHQQQRPAVPNINPRSRALAESSKLPQDFLTRQAYLAALGHEKRALYRSFLEESTCTFQPQLRTSKNGSLHSSGCLGPGAGGSFGPGSGSNWSGSGGGEGDRTSKLAYDDVQRSVALREALEQHHYGQYTFAPAINERSRRIGRRHSLTDLYKDEDRQVKLERLAAAAEAQRAAECTFQPAINARSASMGRQRRSSMILTSVDCHEQANKLRSSILLEARAMREHEELKECTFTPAINRTVPKHSGDVTVQGMDRHLELKELARRKREADEARKAEVWHLRPKSPGPRVGVTVPQPFSFEKRVLPWQVNRGQAAQQQQQQDQQQRALAALKQQRQQQRKVAEDRRSAQLQRIIQEAHAHEEQRASVAVTPGLRPSSAVGPQAASLAAGRGGAAFQYQAAEFEPPSPADMYDMPGPHAAAVRASQNRFHNGAQEAMRTSYGHNLPMDGYGGETFPASPPRDELRMRFN</sequence>
<protein>
    <submittedName>
        <fullName evidence="2">Uncharacterized protein</fullName>
    </submittedName>
</protein>
<comment type="caution">
    <text evidence="2">The sequence shown here is derived from an EMBL/GenBank/DDBJ whole genome shotgun (WGS) entry which is preliminary data.</text>
</comment>
<feature type="region of interest" description="Disordered" evidence="1">
    <location>
        <begin position="1197"/>
        <end position="1235"/>
    </location>
</feature>